<protein>
    <submittedName>
        <fullName evidence="3">Uncharacterized protein</fullName>
    </submittedName>
</protein>
<feature type="compositionally biased region" description="Low complexity" evidence="1">
    <location>
        <begin position="132"/>
        <end position="146"/>
    </location>
</feature>
<feature type="region of interest" description="Disordered" evidence="1">
    <location>
        <begin position="113"/>
        <end position="146"/>
    </location>
</feature>
<name>A0A1H7HMK1_RUMAL</name>
<proteinExistence type="predicted"/>
<dbReference type="OrthoDB" id="1822936at2"/>
<dbReference type="AlphaFoldDB" id="A0A1H7HMK1"/>
<keyword evidence="2" id="KW-0732">Signal</keyword>
<dbReference type="EMBL" id="FOAT01000003">
    <property type="protein sequence ID" value="SEK51474.1"/>
    <property type="molecule type" value="Genomic_DNA"/>
</dbReference>
<dbReference type="PROSITE" id="PS51257">
    <property type="entry name" value="PROKAR_LIPOPROTEIN"/>
    <property type="match status" value="1"/>
</dbReference>
<organism evidence="3 4">
    <name type="scientific">Ruminococcus albus</name>
    <dbReference type="NCBI Taxonomy" id="1264"/>
    <lineage>
        <taxon>Bacteria</taxon>
        <taxon>Bacillati</taxon>
        <taxon>Bacillota</taxon>
        <taxon>Clostridia</taxon>
        <taxon>Eubacteriales</taxon>
        <taxon>Oscillospiraceae</taxon>
        <taxon>Ruminococcus</taxon>
    </lineage>
</organism>
<feature type="region of interest" description="Disordered" evidence="1">
    <location>
        <begin position="29"/>
        <end position="88"/>
    </location>
</feature>
<dbReference type="Proteomes" id="UP000186015">
    <property type="component" value="Unassembled WGS sequence"/>
</dbReference>
<gene>
    <name evidence="3" type="ORF">SAMN05216469_10312</name>
</gene>
<feature type="chain" id="PRO_5010223908" evidence="2">
    <location>
        <begin position="26"/>
        <end position="293"/>
    </location>
</feature>
<dbReference type="RefSeq" id="WP_074830218.1">
    <property type="nucleotide sequence ID" value="NZ_FOAT01000003.1"/>
</dbReference>
<accession>A0A1H7HMK1</accession>
<evidence type="ECO:0000313" key="4">
    <source>
        <dbReference type="Proteomes" id="UP000186015"/>
    </source>
</evidence>
<reference evidence="3 4" key="1">
    <citation type="submission" date="2016-10" db="EMBL/GenBank/DDBJ databases">
        <authorList>
            <person name="de Groot N.N."/>
        </authorList>
    </citation>
    <scope>NUCLEOTIDE SEQUENCE [LARGE SCALE GENOMIC DNA]</scope>
    <source>
        <strain evidence="3 4">KH2T6</strain>
    </source>
</reference>
<evidence type="ECO:0000256" key="2">
    <source>
        <dbReference type="SAM" id="SignalP"/>
    </source>
</evidence>
<feature type="compositionally biased region" description="Basic and acidic residues" evidence="1">
    <location>
        <begin position="60"/>
        <end position="73"/>
    </location>
</feature>
<feature type="signal peptide" evidence="2">
    <location>
        <begin position="1"/>
        <end position="25"/>
    </location>
</feature>
<evidence type="ECO:0000256" key="1">
    <source>
        <dbReference type="SAM" id="MobiDB-lite"/>
    </source>
</evidence>
<sequence length="293" mass="30796">MKKNNCKTIEKIALGMTVLMLAVSAAGCGLTENPETGNSDKDETTTTVAAEASEAEESAEEKTDDEKTESEDKPAEEETSSEGAVTTLSDDFDAELDAMIASIEAEIPDITVYSGMGGSTDPVTEDKPSDGNTTTTTTSAAASANAPVVSDLKNEQQFVFDGKTYDNETFTSAGVSAPSGWAKGASDRQYDNSLYTGCAIIEGPSKGAAFTIGGAKKDGKTSFPSLQLYKGLTWGATVSDIKAAYGEPVKEGKTEQYTTVLNDLYYHSANGGLIVFEVSEDWGLITVNCCGIY</sequence>
<evidence type="ECO:0000313" key="3">
    <source>
        <dbReference type="EMBL" id="SEK51474.1"/>
    </source>
</evidence>